<gene>
    <name evidence="3" type="ORF">LNL84_08680</name>
</gene>
<dbReference type="Proteomes" id="UP001139488">
    <property type="component" value="Unassembled WGS sequence"/>
</dbReference>
<dbReference type="PROSITE" id="PS00018">
    <property type="entry name" value="EF_HAND_1"/>
    <property type="match status" value="2"/>
</dbReference>
<evidence type="ECO:0008006" key="5">
    <source>
        <dbReference type="Google" id="ProtNLM"/>
    </source>
</evidence>
<sequence length="120" mass="13189">MKALIYVLAIGLATGAYAAGRQAPLFTDIDIDNNQQITHQELVTFHQARMSEQQLEGRQRKNATMGPNIEMFDSNSDGVLSVDEFDAMQSRRMQANPPMNGKKQGQRSNKMVGGFGKGNG</sequence>
<keyword evidence="2" id="KW-0732">Signal</keyword>
<dbReference type="AlphaFoldDB" id="A0A9X1WCI2"/>
<feature type="signal peptide" evidence="2">
    <location>
        <begin position="1"/>
        <end position="18"/>
    </location>
</feature>
<organism evidence="3 4">
    <name type="scientific">Vibrio gelatinilyticus</name>
    <dbReference type="NCBI Taxonomy" id="2893468"/>
    <lineage>
        <taxon>Bacteria</taxon>
        <taxon>Pseudomonadati</taxon>
        <taxon>Pseudomonadota</taxon>
        <taxon>Gammaproteobacteria</taxon>
        <taxon>Vibrionales</taxon>
        <taxon>Vibrionaceae</taxon>
        <taxon>Vibrio</taxon>
    </lineage>
</organism>
<evidence type="ECO:0000256" key="2">
    <source>
        <dbReference type="SAM" id="SignalP"/>
    </source>
</evidence>
<accession>A0A9X1WCI2</accession>
<dbReference type="InterPro" id="IPR011992">
    <property type="entry name" value="EF-hand-dom_pair"/>
</dbReference>
<keyword evidence="4" id="KW-1185">Reference proteome</keyword>
<feature type="region of interest" description="Disordered" evidence="1">
    <location>
        <begin position="93"/>
        <end position="120"/>
    </location>
</feature>
<dbReference type="RefSeq" id="WP_244356830.1">
    <property type="nucleotide sequence ID" value="NZ_JAJNNZ010000005.1"/>
</dbReference>
<feature type="region of interest" description="Disordered" evidence="1">
    <location>
        <begin position="52"/>
        <end position="76"/>
    </location>
</feature>
<dbReference type="InterPro" id="IPR018247">
    <property type="entry name" value="EF_Hand_1_Ca_BS"/>
</dbReference>
<reference evidence="3" key="1">
    <citation type="submission" date="2021-11" db="EMBL/GenBank/DDBJ databases">
        <title>Vibrio ZSDE26 sp. nov. and Vibrio ZSDZ34 sp. nov., isolated from coastal seawater in Qingdao.</title>
        <authorList>
            <person name="Zhang P."/>
        </authorList>
    </citation>
    <scope>NUCLEOTIDE SEQUENCE</scope>
    <source>
        <strain evidence="3">ZSDZ34</strain>
    </source>
</reference>
<evidence type="ECO:0000313" key="3">
    <source>
        <dbReference type="EMBL" id="MCJ2376910.1"/>
    </source>
</evidence>
<feature type="chain" id="PRO_5040876881" description="EF-hand domain-containing protein" evidence="2">
    <location>
        <begin position="19"/>
        <end position="120"/>
    </location>
</feature>
<dbReference type="SUPFAM" id="SSF47473">
    <property type="entry name" value="EF-hand"/>
    <property type="match status" value="1"/>
</dbReference>
<name>A0A9X1WCI2_9VIBR</name>
<dbReference type="EMBL" id="JAJNNZ010000005">
    <property type="protein sequence ID" value="MCJ2376910.1"/>
    <property type="molecule type" value="Genomic_DNA"/>
</dbReference>
<proteinExistence type="predicted"/>
<evidence type="ECO:0000313" key="4">
    <source>
        <dbReference type="Proteomes" id="UP001139488"/>
    </source>
</evidence>
<dbReference type="Gene3D" id="1.10.238.10">
    <property type="entry name" value="EF-hand"/>
    <property type="match status" value="1"/>
</dbReference>
<evidence type="ECO:0000256" key="1">
    <source>
        <dbReference type="SAM" id="MobiDB-lite"/>
    </source>
</evidence>
<protein>
    <recommendedName>
        <fullName evidence="5">EF-hand domain-containing protein</fullName>
    </recommendedName>
</protein>
<comment type="caution">
    <text evidence="3">The sequence shown here is derived from an EMBL/GenBank/DDBJ whole genome shotgun (WGS) entry which is preliminary data.</text>
</comment>